<keyword evidence="5" id="KW-0378">Hydrolase</keyword>
<protein>
    <submittedName>
        <fullName evidence="8">Reverse transcriptase domain-containing protein</fullName>
    </submittedName>
</protein>
<dbReference type="AlphaFoldDB" id="A0A6L2LU61"/>
<accession>A0A6L2LU61</accession>
<name>A0A6L2LU61_TANCI</name>
<dbReference type="GO" id="GO:0003964">
    <property type="term" value="F:RNA-directed DNA polymerase activity"/>
    <property type="evidence" value="ECO:0007669"/>
    <property type="project" value="UniProtKB-KW"/>
</dbReference>
<comment type="caution">
    <text evidence="8">The sequence shown here is derived from an EMBL/GenBank/DDBJ whole genome shotgun (WGS) entry which is preliminary data.</text>
</comment>
<dbReference type="GO" id="GO:0004519">
    <property type="term" value="F:endonuclease activity"/>
    <property type="evidence" value="ECO:0007669"/>
    <property type="project" value="UniProtKB-KW"/>
</dbReference>
<keyword evidence="3" id="KW-0540">Nuclease</keyword>
<keyword evidence="1" id="KW-0808">Transferase</keyword>
<proteinExistence type="predicted"/>
<organism evidence="8">
    <name type="scientific">Tanacetum cinerariifolium</name>
    <name type="common">Dalmatian daisy</name>
    <name type="synonym">Chrysanthemum cinerariifolium</name>
    <dbReference type="NCBI Taxonomy" id="118510"/>
    <lineage>
        <taxon>Eukaryota</taxon>
        <taxon>Viridiplantae</taxon>
        <taxon>Streptophyta</taxon>
        <taxon>Embryophyta</taxon>
        <taxon>Tracheophyta</taxon>
        <taxon>Spermatophyta</taxon>
        <taxon>Magnoliopsida</taxon>
        <taxon>eudicotyledons</taxon>
        <taxon>Gunneridae</taxon>
        <taxon>Pentapetalae</taxon>
        <taxon>asterids</taxon>
        <taxon>campanulids</taxon>
        <taxon>Asterales</taxon>
        <taxon>Asteraceae</taxon>
        <taxon>Asteroideae</taxon>
        <taxon>Anthemideae</taxon>
        <taxon>Anthemidinae</taxon>
        <taxon>Tanacetum</taxon>
    </lineage>
</organism>
<dbReference type="SUPFAM" id="SSF56672">
    <property type="entry name" value="DNA/RNA polymerases"/>
    <property type="match status" value="1"/>
</dbReference>
<dbReference type="GO" id="GO:0016787">
    <property type="term" value="F:hydrolase activity"/>
    <property type="evidence" value="ECO:0007669"/>
    <property type="project" value="UniProtKB-KW"/>
</dbReference>
<gene>
    <name evidence="8" type="ORF">Tci_035653</name>
</gene>
<keyword evidence="4" id="KW-0255">Endonuclease</keyword>
<reference evidence="8" key="1">
    <citation type="journal article" date="2019" name="Sci. Rep.">
        <title>Draft genome of Tanacetum cinerariifolium, the natural source of mosquito coil.</title>
        <authorList>
            <person name="Yamashiro T."/>
            <person name="Shiraishi A."/>
            <person name="Satake H."/>
            <person name="Nakayama K."/>
        </authorList>
    </citation>
    <scope>NUCLEOTIDE SEQUENCE</scope>
</reference>
<evidence type="ECO:0000256" key="6">
    <source>
        <dbReference type="ARBA" id="ARBA00022918"/>
    </source>
</evidence>
<feature type="domain" description="Reverse transcriptase RNase H-like" evidence="7">
    <location>
        <begin position="432"/>
        <end position="520"/>
    </location>
</feature>
<sequence length="624" mass="72116">MLSGLAKQTPIQRKNPRSFTILYDIGHLNINNALADLGASISLMPYTMYEKLVLREPKRMRMSLELADRYAGRLYDSDNLMETISSNRSGDDRYDQLDSFLVNNLEECIDQSDFKSCGKAIDYSESEISIRRIEQVNIPYSESQETQAPERTQNEHIYSASSNEINKKRLKLKDLPSHLEYAYLKGNESCPVYGLSKAINDAQLSNCKVKGVTTRGGKTTEIVRDTNVINKEPPILHHDKPIEPNEVLIETKPQETKEQTARPPTSLIPFLHRLKKEKEEAQQRKFLENIKQLHIYIPFTKSLPKCQNLGASISLMPYTMYEKLVLREPKRMRMSLELADRYAGRLYDSDNLMETISSNRSGDDRYDQLDSFLVNNLEECIDQSDFKSCGKAIDYSESEISIRRIEQVNIPYSESQETQAPERTQNEHIYSAIEAALGQRIDRKFKPIYYASKTLNDAQAHNTTTEKELHAVVLSFDKFCPYLILSKTIVYTDHSALKYLFSKQDVKPRLIGWVLLLQGFNIKIKNKKGAENLVADHLSRLENPNIRELIEDEADKFLDENLMILKAKLNDDEPWYADYVNYIVEKVVPPKWTPKRRKRFFYQGERFTKQESIGPVSLKMLKIT</sequence>
<keyword evidence="2" id="KW-0548">Nucleotidyltransferase</keyword>
<evidence type="ECO:0000256" key="1">
    <source>
        <dbReference type="ARBA" id="ARBA00022679"/>
    </source>
</evidence>
<dbReference type="InterPro" id="IPR043502">
    <property type="entry name" value="DNA/RNA_pol_sf"/>
</dbReference>
<evidence type="ECO:0000256" key="5">
    <source>
        <dbReference type="ARBA" id="ARBA00022801"/>
    </source>
</evidence>
<keyword evidence="6 8" id="KW-0695">RNA-directed DNA polymerase</keyword>
<evidence type="ECO:0000256" key="2">
    <source>
        <dbReference type="ARBA" id="ARBA00022695"/>
    </source>
</evidence>
<dbReference type="PANTHER" id="PTHR34072:SF44">
    <property type="entry name" value="RNA-DIRECTED DNA POLYMERASE"/>
    <property type="match status" value="1"/>
</dbReference>
<evidence type="ECO:0000256" key="3">
    <source>
        <dbReference type="ARBA" id="ARBA00022722"/>
    </source>
</evidence>
<dbReference type="PANTHER" id="PTHR34072">
    <property type="entry name" value="ENZYMATIC POLYPROTEIN-RELATED"/>
    <property type="match status" value="1"/>
</dbReference>
<dbReference type="CDD" id="cd09274">
    <property type="entry name" value="RNase_HI_RT_Ty3"/>
    <property type="match status" value="1"/>
</dbReference>
<evidence type="ECO:0000256" key="4">
    <source>
        <dbReference type="ARBA" id="ARBA00022759"/>
    </source>
</evidence>
<evidence type="ECO:0000259" key="7">
    <source>
        <dbReference type="Pfam" id="PF17917"/>
    </source>
</evidence>
<dbReference type="InterPro" id="IPR041373">
    <property type="entry name" value="RT_RNaseH"/>
</dbReference>
<dbReference type="EMBL" id="BKCJ010004889">
    <property type="protein sequence ID" value="GEU63675.1"/>
    <property type="molecule type" value="Genomic_DNA"/>
</dbReference>
<dbReference type="Pfam" id="PF17917">
    <property type="entry name" value="RT_RNaseH"/>
    <property type="match status" value="1"/>
</dbReference>
<evidence type="ECO:0000313" key="8">
    <source>
        <dbReference type="EMBL" id="GEU63675.1"/>
    </source>
</evidence>